<proteinExistence type="inferred from homology"/>
<dbReference type="EMBL" id="CAKOAT010317376">
    <property type="protein sequence ID" value="CAH8361837.1"/>
    <property type="molecule type" value="Genomic_DNA"/>
</dbReference>
<keyword evidence="7 9" id="KW-0472">Membrane</keyword>
<evidence type="ECO:0000256" key="6">
    <source>
        <dbReference type="ARBA" id="ARBA00022989"/>
    </source>
</evidence>
<feature type="transmembrane region" description="Helical" evidence="9">
    <location>
        <begin position="38"/>
        <end position="63"/>
    </location>
</feature>
<keyword evidence="11" id="KW-1185">Reference proteome</keyword>
<dbReference type="Pfam" id="PF03094">
    <property type="entry name" value="Mlo"/>
    <property type="match status" value="1"/>
</dbReference>
<dbReference type="InterPro" id="IPR004326">
    <property type="entry name" value="Mlo"/>
</dbReference>
<dbReference type="Proteomes" id="UP001642260">
    <property type="component" value="Unassembled WGS sequence"/>
</dbReference>
<keyword evidence="4" id="KW-0611">Plant defense</keyword>
<protein>
    <submittedName>
        <fullName evidence="10">Uncharacterized protein</fullName>
    </submittedName>
</protein>
<dbReference type="GO" id="GO:0006952">
    <property type="term" value="P:defense response"/>
    <property type="evidence" value="ECO:0007669"/>
    <property type="project" value="UniProtKB-KW"/>
</dbReference>
<gene>
    <name evidence="10" type="ORF">ERUC_LOCUS27593</name>
</gene>
<dbReference type="PANTHER" id="PTHR31942">
    <property type="entry name" value="MLO-LIKE PROTEIN 1"/>
    <property type="match status" value="1"/>
</dbReference>
<dbReference type="AlphaFoldDB" id="A0ABC8KSB1"/>
<evidence type="ECO:0000256" key="4">
    <source>
        <dbReference type="ARBA" id="ARBA00022821"/>
    </source>
</evidence>
<dbReference type="GO" id="GO:0005516">
    <property type="term" value="F:calmodulin binding"/>
    <property type="evidence" value="ECO:0007669"/>
    <property type="project" value="UniProtKB-KW"/>
</dbReference>
<evidence type="ECO:0000256" key="9">
    <source>
        <dbReference type="SAM" id="Phobius"/>
    </source>
</evidence>
<evidence type="ECO:0000313" key="11">
    <source>
        <dbReference type="Proteomes" id="UP001642260"/>
    </source>
</evidence>
<organism evidence="10 11">
    <name type="scientific">Eruca vesicaria subsp. sativa</name>
    <name type="common">Garden rocket</name>
    <name type="synonym">Eruca sativa</name>
    <dbReference type="NCBI Taxonomy" id="29727"/>
    <lineage>
        <taxon>Eukaryota</taxon>
        <taxon>Viridiplantae</taxon>
        <taxon>Streptophyta</taxon>
        <taxon>Embryophyta</taxon>
        <taxon>Tracheophyta</taxon>
        <taxon>Spermatophyta</taxon>
        <taxon>Magnoliopsida</taxon>
        <taxon>eudicotyledons</taxon>
        <taxon>Gunneridae</taxon>
        <taxon>Pentapetalae</taxon>
        <taxon>rosids</taxon>
        <taxon>malvids</taxon>
        <taxon>Brassicales</taxon>
        <taxon>Brassicaceae</taxon>
        <taxon>Brassiceae</taxon>
        <taxon>Eruca</taxon>
    </lineage>
</organism>
<evidence type="ECO:0000256" key="8">
    <source>
        <dbReference type="ARBA" id="ARBA00023265"/>
    </source>
</evidence>
<evidence type="ECO:0000256" key="2">
    <source>
        <dbReference type="ARBA" id="ARBA00006574"/>
    </source>
</evidence>
<evidence type="ECO:0000256" key="1">
    <source>
        <dbReference type="ARBA" id="ARBA00004141"/>
    </source>
</evidence>
<name>A0ABC8KSB1_ERUVS</name>
<keyword evidence="8" id="KW-0568">Pathogenesis-related protein</keyword>
<keyword evidence="3 9" id="KW-0812">Transmembrane</keyword>
<comment type="caution">
    <text evidence="10">The sequence shown here is derived from an EMBL/GenBank/DDBJ whole genome shotgun (WGS) entry which is preliminary data.</text>
</comment>
<comment type="subcellular location">
    <subcellularLocation>
        <location evidence="1">Membrane</location>
        <topology evidence="1">Multi-pass membrane protein</topology>
    </subcellularLocation>
</comment>
<sequence>MNFSGSINPNYSCPLSTSFYSRRQFGYNSCFLKNHLLVYFRLILGFAGQFLCSYSTLPLYALVAQMGTNYKAALILQRTRDTIQGIELESQPIQQPRNTSAYAANESSSRVGTPLLRPCVSISSSTTPELRVEPVEPLSR</sequence>
<accession>A0ABC8KSB1</accession>
<evidence type="ECO:0000256" key="3">
    <source>
        <dbReference type="ARBA" id="ARBA00022692"/>
    </source>
</evidence>
<dbReference type="GO" id="GO:0016020">
    <property type="term" value="C:membrane"/>
    <property type="evidence" value="ECO:0007669"/>
    <property type="project" value="UniProtKB-SubCell"/>
</dbReference>
<keyword evidence="6 9" id="KW-1133">Transmembrane helix</keyword>
<reference evidence="10 11" key="1">
    <citation type="submission" date="2022-03" db="EMBL/GenBank/DDBJ databases">
        <authorList>
            <person name="Macdonald S."/>
            <person name="Ahmed S."/>
            <person name="Newling K."/>
        </authorList>
    </citation>
    <scope>NUCLEOTIDE SEQUENCE [LARGE SCALE GENOMIC DNA]</scope>
</reference>
<evidence type="ECO:0000256" key="7">
    <source>
        <dbReference type="ARBA" id="ARBA00023136"/>
    </source>
</evidence>
<evidence type="ECO:0000313" key="10">
    <source>
        <dbReference type="EMBL" id="CAH8361837.1"/>
    </source>
</evidence>
<dbReference type="PANTHER" id="PTHR31942:SF87">
    <property type="entry name" value="MLO-LIKE PROTEIN 11"/>
    <property type="match status" value="1"/>
</dbReference>
<comment type="similarity">
    <text evidence="2">Belongs to the MLO family.</text>
</comment>
<keyword evidence="5" id="KW-0112">Calmodulin-binding</keyword>
<evidence type="ECO:0000256" key="5">
    <source>
        <dbReference type="ARBA" id="ARBA00022860"/>
    </source>
</evidence>